<reference evidence="1" key="1">
    <citation type="submission" date="2016-10" db="EMBL/GenBank/DDBJ databases">
        <title>Sequence of Gallionella enrichment culture.</title>
        <authorList>
            <person name="Poehlein A."/>
            <person name="Muehling M."/>
            <person name="Daniel R."/>
        </authorList>
    </citation>
    <scope>NUCLEOTIDE SEQUENCE</scope>
</reference>
<dbReference type="InterPro" id="IPR019734">
    <property type="entry name" value="TPR_rpt"/>
</dbReference>
<keyword evidence="1" id="KW-0645">Protease</keyword>
<protein>
    <submittedName>
        <fullName evidence="1">Beta-barrel assembly-enhancing protease</fullName>
    </submittedName>
</protein>
<proteinExistence type="predicted"/>
<dbReference type="SMART" id="SM00028">
    <property type="entry name" value="TPR"/>
    <property type="match status" value="5"/>
</dbReference>
<name>A0A1J5QY54_9ZZZZ</name>
<dbReference type="EMBL" id="MLJW01000382">
    <property type="protein sequence ID" value="OIQ88210.1"/>
    <property type="molecule type" value="Genomic_DNA"/>
</dbReference>
<comment type="caution">
    <text evidence="1">The sequence shown here is derived from an EMBL/GenBank/DDBJ whole genome shotgun (WGS) entry which is preliminary data.</text>
</comment>
<evidence type="ECO:0000313" key="1">
    <source>
        <dbReference type="EMBL" id="OIQ88210.1"/>
    </source>
</evidence>
<dbReference type="SUPFAM" id="SSF53756">
    <property type="entry name" value="UDP-Glycosyltransferase/glycogen phosphorylase"/>
    <property type="match status" value="1"/>
</dbReference>
<dbReference type="Gene3D" id="1.25.40.10">
    <property type="entry name" value="Tetratricopeptide repeat domain"/>
    <property type="match status" value="2"/>
</dbReference>
<dbReference type="GO" id="GO:0006508">
    <property type="term" value="P:proteolysis"/>
    <property type="evidence" value="ECO:0007669"/>
    <property type="project" value="UniProtKB-KW"/>
</dbReference>
<gene>
    <name evidence="1" type="primary">bepA_56</name>
    <name evidence="1" type="ORF">GALL_299020</name>
</gene>
<dbReference type="GO" id="GO:0008233">
    <property type="term" value="F:peptidase activity"/>
    <property type="evidence" value="ECO:0007669"/>
    <property type="project" value="UniProtKB-KW"/>
</dbReference>
<dbReference type="PROSITE" id="PS50005">
    <property type="entry name" value="TPR"/>
    <property type="match status" value="3"/>
</dbReference>
<dbReference type="AlphaFoldDB" id="A0A1J5QY54"/>
<sequence>MPSATSCPPPSLEEGRRRVAEALAAGQTEAAWQICVALLQGGPQPELFHLMAVVRDAQGQTAQALEFFEGAAALLPGRADVAYNYGIALQRAGRLAAAILQWRRAAGLAPDHAEAWRNLGLALAETGDLAAAEAAFARLTALCPHEAAAVRLDLGNSCFQRRDFTAAAGYYRQAVALAGGEATAWCNLGETLSALGESAEAERCLRRAIALDPALDKARFNLGCLLLRQGIWREGFAGYECRGSRLKLPAPLAGLPDWRGDEAPGTRVALWNDQGFGDAIQFVRFAARLAARGQVVVVVVDPPLLRLFKTVPGLAEVVPSNGPVPPCQAQLPLSSLAGRLEIAAAADLWSGPYLGPAAPEPAARTAAPLRAGLAWAGHFPAAKTPPPEVWRPLLELPGVCWTALQPPPPPWPDRLRPYPAPSGDFADTAALMRDLDLVVTVDTATAHLAGALGKPAWLLLLKDCDWRWWDTGETTPWYPGLRLFRQPSHGDWAGAVAALAAALRDLAG</sequence>
<dbReference type="InterPro" id="IPR052943">
    <property type="entry name" value="TMTC_O-mannosyl-trnsfr"/>
</dbReference>
<dbReference type="SUPFAM" id="SSF48452">
    <property type="entry name" value="TPR-like"/>
    <property type="match status" value="1"/>
</dbReference>
<dbReference type="Pfam" id="PF00515">
    <property type="entry name" value="TPR_1"/>
    <property type="match status" value="1"/>
</dbReference>
<dbReference type="Gene3D" id="3.40.50.2000">
    <property type="entry name" value="Glycogen Phosphorylase B"/>
    <property type="match status" value="1"/>
</dbReference>
<dbReference type="PANTHER" id="PTHR44809">
    <property type="match status" value="1"/>
</dbReference>
<dbReference type="Pfam" id="PF13432">
    <property type="entry name" value="TPR_16"/>
    <property type="match status" value="1"/>
</dbReference>
<dbReference type="InterPro" id="IPR011990">
    <property type="entry name" value="TPR-like_helical_dom_sf"/>
</dbReference>
<accession>A0A1J5QY54</accession>
<dbReference type="PANTHER" id="PTHR44809:SF1">
    <property type="entry name" value="PROTEIN O-MANNOSYL-TRANSFERASE TMTC1"/>
    <property type="match status" value="1"/>
</dbReference>
<keyword evidence="1" id="KW-0378">Hydrolase</keyword>
<organism evidence="1">
    <name type="scientific">mine drainage metagenome</name>
    <dbReference type="NCBI Taxonomy" id="410659"/>
    <lineage>
        <taxon>unclassified sequences</taxon>
        <taxon>metagenomes</taxon>
        <taxon>ecological metagenomes</taxon>
    </lineage>
</organism>